<dbReference type="EMBL" id="KI913962">
    <property type="protein sequence ID" value="ETW01988.1"/>
    <property type="molecule type" value="Genomic_DNA"/>
</dbReference>
<evidence type="ECO:0000256" key="1">
    <source>
        <dbReference type="SAM" id="MobiDB-lite"/>
    </source>
</evidence>
<evidence type="ECO:0000313" key="2">
    <source>
        <dbReference type="EMBL" id="ETW01988.1"/>
    </source>
</evidence>
<protein>
    <submittedName>
        <fullName evidence="2">Uncharacterized protein</fullName>
    </submittedName>
</protein>
<feature type="region of interest" description="Disordered" evidence="1">
    <location>
        <begin position="29"/>
        <end position="48"/>
    </location>
</feature>
<accession>A0A024U8S1</accession>
<gene>
    <name evidence="2" type="ORF">H310_06510</name>
</gene>
<dbReference type="VEuPathDB" id="FungiDB:H310_06510"/>
<organism evidence="2">
    <name type="scientific">Aphanomyces invadans</name>
    <dbReference type="NCBI Taxonomy" id="157072"/>
    <lineage>
        <taxon>Eukaryota</taxon>
        <taxon>Sar</taxon>
        <taxon>Stramenopiles</taxon>
        <taxon>Oomycota</taxon>
        <taxon>Saprolegniomycetes</taxon>
        <taxon>Saprolegniales</taxon>
        <taxon>Verrucalvaceae</taxon>
        <taxon>Aphanomyces</taxon>
    </lineage>
</organism>
<reference evidence="2" key="1">
    <citation type="submission" date="2013-12" db="EMBL/GenBank/DDBJ databases">
        <title>The Genome Sequence of Aphanomyces invadans NJM9701.</title>
        <authorList>
            <consortium name="The Broad Institute Genomics Platform"/>
            <person name="Russ C."/>
            <person name="Tyler B."/>
            <person name="van West P."/>
            <person name="Dieguez-Uribeondo J."/>
            <person name="Young S.K."/>
            <person name="Zeng Q."/>
            <person name="Gargeya S."/>
            <person name="Fitzgerald M."/>
            <person name="Abouelleil A."/>
            <person name="Alvarado L."/>
            <person name="Chapman S.B."/>
            <person name="Gainer-Dewar J."/>
            <person name="Goldberg J."/>
            <person name="Griggs A."/>
            <person name="Gujja S."/>
            <person name="Hansen M."/>
            <person name="Howarth C."/>
            <person name="Imamovic A."/>
            <person name="Ireland A."/>
            <person name="Larimer J."/>
            <person name="McCowan C."/>
            <person name="Murphy C."/>
            <person name="Pearson M."/>
            <person name="Poon T.W."/>
            <person name="Priest M."/>
            <person name="Roberts A."/>
            <person name="Saif S."/>
            <person name="Shea T."/>
            <person name="Sykes S."/>
            <person name="Wortman J."/>
            <person name="Nusbaum C."/>
            <person name="Birren B."/>
        </authorList>
    </citation>
    <scope>NUCLEOTIDE SEQUENCE [LARGE SCALE GENOMIC DNA]</scope>
    <source>
        <strain evidence="2">NJM9701</strain>
    </source>
</reference>
<sequence length="48" mass="5153">MVWALVKGDVGLQYTDLTKYSEVKIDALESDEGSSAGSCSSDDESHID</sequence>
<dbReference type="RefSeq" id="XP_008869836.1">
    <property type="nucleotide sequence ID" value="XM_008871614.1"/>
</dbReference>
<dbReference type="AlphaFoldDB" id="A0A024U8S1"/>
<proteinExistence type="predicted"/>
<name>A0A024U8S1_9STRA</name>
<dbReference type="GeneID" id="20083560"/>